<dbReference type="AlphaFoldDB" id="A0AAE1Z9X2"/>
<feature type="compositionally biased region" description="Low complexity" evidence="1">
    <location>
        <begin position="59"/>
        <end position="80"/>
    </location>
</feature>
<gene>
    <name evidence="2" type="ORF">MN116_007466</name>
</gene>
<keyword evidence="3" id="KW-1185">Reference proteome</keyword>
<evidence type="ECO:0000313" key="3">
    <source>
        <dbReference type="Proteomes" id="UP001292079"/>
    </source>
</evidence>
<reference evidence="2" key="2">
    <citation type="journal article" date="2023" name="Infect Dis Poverty">
        <title>Chromosome-scale genome of the human blood fluke Schistosoma mekongi and its implications for public health.</title>
        <authorList>
            <person name="Zhou M."/>
            <person name="Xu L."/>
            <person name="Xu D."/>
            <person name="Chen W."/>
            <person name="Khan J."/>
            <person name="Hu Y."/>
            <person name="Huang H."/>
            <person name="Wei H."/>
            <person name="Zhang Y."/>
            <person name="Chusongsang P."/>
            <person name="Tanasarnprasert K."/>
            <person name="Hu X."/>
            <person name="Limpanont Y."/>
            <person name="Lv Z."/>
        </authorList>
    </citation>
    <scope>NUCLEOTIDE SEQUENCE</scope>
    <source>
        <strain evidence="2">LV_2022a</strain>
    </source>
</reference>
<dbReference type="EMBL" id="JALJAT010000005">
    <property type="protein sequence ID" value="KAK4469968.1"/>
    <property type="molecule type" value="Genomic_DNA"/>
</dbReference>
<feature type="compositionally biased region" description="Acidic residues" evidence="1">
    <location>
        <begin position="458"/>
        <end position="498"/>
    </location>
</feature>
<feature type="non-terminal residue" evidence="2">
    <location>
        <position position="655"/>
    </location>
</feature>
<name>A0AAE1Z9X2_SCHME</name>
<protein>
    <submittedName>
        <fullName evidence="2">Uncharacterized protein</fullName>
    </submittedName>
</protein>
<comment type="caution">
    <text evidence="2">The sequence shown here is derived from an EMBL/GenBank/DDBJ whole genome shotgun (WGS) entry which is preliminary data.</text>
</comment>
<feature type="compositionally biased region" description="Basic and acidic residues" evidence="1">
    <location>
        <begin position="335"/>
        <end position="346"/>
    </location>
</feature>
<feature type="compositionally biased region" description="Basic and acidic residues" evidence="1">
    <location>
        <begin position="306"/>
        <end position="316"/>
    </location>
</feature>
<organism evidence="2 3">
    <name type="scientific">Schistosoma mekongi</name>
    <name type="common">Parasitic worm</name>
    <dbReference type="NCBI Taxonomy" id="38744"/>
    <lineage>
        <taxon>Eukaryota</taxon>
        <taxon>Metazoa</taxon>
        <taxon>Spiralia</taxon>
        <taxon>Lophotrochozoa</taxon>
        <taxon>Platyhelminthes</taxon>
        <taxon>Trematoda</taxon>
        <taxon>Digenea</taxon>
        <taxon>Strigeidida</taxon>
        <taxon>Schistosomatoidea</taxon>
        <taxon>Schistosomatidae</taxon>
        <taxon>Schistosoma</taxon>
    </lineage>
</organism>
<reference evidence="2" key="1">
    <citation type="submission" date="2022-04" db="EMBL/GenBank/DDBJ databases">
        <authorList>
            <person name="Xu L."/>
            <person name="Lv Z."/>
        </authorList>
    </citation>
    <scope>NUCLEOTIDE SEQUENCE</scope>
    <source>
        <strain evidence="2">LV_2022a</strain>
    </source>
</reference>
<accession>A0AAE1Z9X2</accession>
<feature type="region of interest" description="Disordered" evidence="1">
    <location>
        <begin position="59"/>
        <end position="82"/>
    </location>
</feature>
<feature type="compositionally biased region" description="Acidic residues" evidence="1">
    <location>
        <begin position="317"/>
        <end position="328"/>
    </location>
</feature>
<feature type="region of interest" description="Disordered" evidence="1">
    <location>
        <begin position="306"/>
        <end position="358"/>
    </location>
</feature>
<evidence type="ECO:0000256" key="1">
    <source>
        <dbReference type="SAM" id="MobiDB-lite"/>
    </source>
</evidence>
<evidence type="ECO:0000313" key="2">
    <source>
        <dbReference type="EMBL" id="KAK4469968.1"/>
    </source>
</evidence>
<proteinExistence type="predicted"/>
<feature type="region of interest" description="Disordered" evidence="1">
    <location>
        <begin position="443"/>
        <end position="499"/>
    </location>
</feature>
<sequence>MMSTHDNTKFNETHSMINCSINSNSNNNKSYENNQINEKYKKDTFNLIMMNGIGDTVVSSSSSSAAASTSSSSSSPTSSVETTICRQMNTTLLNRINGNQFMTSIDSFNSENSVEPFNYMNKNQSWFTKTLDNEYNNTTDINSPVTTTTTTMNNNNSNNIQQIVDDSNMDGIDSGITVHTNTSNIDHSMNNSFLYQSTNYFLNNLTAYSLHRSSNEHNEERHTNVISTVTSTNTVNPQNVIDENSNQDITINRGIQEHISTKENYPGTIPNLNKFSSSLSFNDQIKHNFTKSHLHYSYQTDKLGAIKKDDTDHDDGCTGDDDDDDVDDGNNNGDWEAKNIKLEDHHHHQRQNQSQRHSIQQINYHNIDANGTTLQKQNIRNYNHECDSTLSLASTTTSNTNTTVTTVNTTSSILLSMREREFHHMGDNNDDLDDDGVIHEENNAIDAVQVNDSRQDITDDNVDEDEDGQEEDEEGEGEEDEEDDDIDNDDEDMEDPDDTINNQQMMIANNKNVKNSQRHIHSHQQQHHSMHATKSALSNLNVHHNLIETDCLNLLKYTSNRNQMYSLQNELNQSYNDDGVDDQNTNNRLLMSPTHQQTPIHHHHHQQQLQHQNRYNPLMMCPSNKTIENIIIDSRHTPHSKLIESPGINYGIRGK</sequence>
<dbReference type="Proteomes" id="UP001292079">
    <property type="component" value="Unassembled WGS sequence"/>
</dbReference>